<feature type="compositionally biased region" description="Basic residues" evidence="3">
    <location>
        <begin position="282"/>
        <end position="291"/>
    </location>
</feature>
<dbReference type="GO" id="GO:0006396">
    <property type="term" value="P:RNA processing"/>
    <property type="evidence" value="ECO:0007669"/>
    <property type="project" value="TreeGrafter"/>
</dbReference>
<feature type="region of interest" description="Disordered" evidence="3">
    <location>
        <begin position="388"/>
        <end position="452"/>
    </location>
</feature>
<reference evidence="5" key="1">
    <citation type="submission" date="2021-01" db="EMBL/GenBank/DDBJ databases">
        <title>Adiantum capillus-veneris genome.</title>
        <authorList>
            <person name="Fang Y."/>
            <person name="Liao Q."/>
        </authorList>
    </citation>
    <scope>NUCLEOTIDE SEQUENCE</scope>
    <source>
        <strain evidence="5">H3</strain>
        <tissue evidence="5">Leaf</tissue>
    </source>
</reference>
<dbReference type="Proteomes" id="UP000886520">
    <property type="component" value="Chromosome 12"/>
</dbReference>
<feature type="compositionally biased region" description="Basic residues" evidence="3">
    <location>
        <begin position="1"/>
        <end position="10"/>
    </location>
</feature>
<evidence type="ECO:0000313" key="6">
    <source>
        <dbReference type="Proteomes" id="UP000886520"/>
    </source>
</evidence>
<feature type="compositionally biased region" description="Basic and acidic residues" evidence="3">
    <location>
        <begin position="293"/>
        <end position="305"/>
    </location>
</feature>
<sequence>MELRPRKGRSAHPPSTPSEGKHSSRKPPQSVSRKKPASSPIFIPSDNEATDPKHNLLGSYPDFVQDKHESVLLPETPISEFVTSTQKALSSTIKQKKKAASHVKKKVTKVREITQQDSIAMEDAFPINDCNTVPLDTVHLDDTGTGDQICALKDADATKTITNSAYKDSSKLDREIIVKNCKNTQSAKKKSAAKSGRGERRILESEEVARITRDDKVDQVNVQEPDAPFPAVSDGCYQTLSLTLSDDVTAQASGELQVDLCVRKNLASTLEEDVQVQDSKASSKKKSRSNKKNFNEDRLSRKLFEESSLLSPDTEPDSSKEEETRMDRKKIEKSDKMVSITSEAQCSMSTSENLKETDQLNLELFENDEKSSEKEFTEEGIGSECIQTYASDEPSHRDPFSGNERGKERGTVFDNALEVEHDKMKGVATHIEDHNNTDDDNDSNASSSSDEDEAYLASIFASALKAHLHISEPSLPGKPMAMQSEQDVEEGENVSRKDAVKGSHLNGNNGRLGGCGLSWAPKVALSAPKSCRPQQAGPSKSSPSKIWEKDRCLVDGLCVPPPDPAKLNKLARQQKKDTIGNKWYNLSAPTITPELKKELQIVKLRGVLDPKRHYKAEDSKGLPKYFQVGTVIGGPADFYSGRLTKKEQKNSLANELLSNTSLSNYRKRKYLEIQDQKQAGGKGFMKKKKMKRTPAWAKI</sequence>
<dbReference type="OrthoDB" id="427886at2759"/>
<comment type="subcellular location">
    <subcellularLocation>
        <location evidence="1">Nucleus</location>
        <location evidence="1">Nucleolus</location>
    </subcellularLocation>
</comment>
<evidence type="ECO:0000256" key="2">
    <source>
        <dbReference type="ARBA" id="ARBA00023242"/>
    </source>
</evidence>
<keyword evidence="2" id="KW-0539">Nucleus</keyword>
<proteinExistence type="predicted"/>
<feature type="region of interest" description="Disordered" evidence="3">
    <location>
        <begin position="272"/>
        <end position="358"/>
    </location>
</feature>
<keyword evidence="6" id="KW-1185">Reference proteome</keyword>
<feature type="region of interest" description="Disordered" evidence="3">
    <location>
        <begin position="526"/>
        <end position="545"/>
    </location>
</feature>
<dbReference type="InterPro" id="IPR039883">
    <property type="entry name" value="Fcf2/DNTTIP2"/>
</dbReference>
<organism evidence="5 6">
    <name type="scientific">Adiantum capillus-veneris</name>
    <name type="common">Maidenhair fern</name>
    <dbReference type="NCBI Taxonomy" id="13818"/>
    <lineage>
        <taxon>Eukaryota</taxon>
        <taxon>Viridiplantae</taxon>
        <taxon>Streptophyta</taxon>
        <taxon>Embryophyta</taxon>
        <taxon>Tracheophyta</taxon>
        <taxon>Polypodiopsida</taxon>
        <taxon>Polypodiidae</taxon>
        <taxon>Polypodiales</taxon>
        <taxon>Pteridineae</taxon>
        <taxon>Pteridaceae</taxon>
        <taxon>Vittarioideae</taxon>
        <taxon>Adiantum</taxon>
    </lineage>
</organism>
<dbReference type="InterPro" id="IPR014810">
    <property type="entry name" value="Fcf2_C"/>
</dbReference>
<feature type="region of interest" description="Disordered" evidence="3">
    <location>
        <begin position="471"/>
        <end position="511"/>
    </location>
</feature>
<dbReference type="AlphaFoldDB" id="A0A9D4ZEX5"/>
<name>A0A9D4ZEX5_ADICA</name>
<evidence type="ECO:0000313" key="5">
    <source>
        <dbReference type="EMBL" id="KAI5072894.1"/>
    </source>
</evidence>
<dbReference type="EMBL" id="JABFUD020000012">
    <property type="protein sequence ID" value="KAI5072894.1"/>
    <property type="molecule type" value="Genomic_DNA"/>
</dbReference>
<comment type="caution">
    <text evidence="5">The sequence shown here is derived from an EMBL/GenBank/DDBJ whole genome shotgun (WGS) entry which is preliminary data.</text>
</comment>
<dbReference type="PANTHER" id="PTHR21686">
    <property type="entry name" value="DEOXYNUCLEOTIDYLTRANSFERASE TERMINAL-INTERACTING PROTEIN 2"/>
    <property type="match status" value="1"/>
</dbReference>
<dbReference type="GO" id="GO:0003723">
    <property type="term" value="F:RNA binding"/>
    <property type="evidence" value="ECO:0007669"/>
    <property type="project" value="TreeGrafter"/>
</dbReference>
<feature type="compositionally biased region" description="Polar residues" evidence="3">
    <location>
        <begin position="339"/>
        <end position="352"/>
    </location>
</feature>
<evidence type="ECO:0000259" key="4">
    <source>
        <dbReference type="Pfam" id="PF08698"/>
    </source>
</evidence>
<feature type="region of interest" description="Disordered" evidence="3">
    <location>
        <begin position="1"/>
        <end position="57"/>
    </location>
</feature>
<feature type="compositionally biased region" description="Basic and acidic residues" evidence="3">
    <location>
        <begin position="393"/>
        <end position="411"/>
    </location>
</feature>
<dbReference type="Pfam" id="PF08698">
    <property type="entry name" value="Fcf2"/>
    <property type="match status" value="1"/>
</dbReference>
<gene>
    <name evidence="5" type="ORF">GOP47_0013000</name>
</gene>
<evidence type="ECO:0000256" key="1">
    <source>
        <dbReference type="ARBA" id="ARBA00004604"/>
    </source>
</evidence>
<feature type="compositionally biased region" description="Basic and acidic residues" evidence="3">
    <location>
        <begin position="418"/>
        <end position="437"/>
    </location>
</feature>
<accession>A0A9D4ZEX5</accession>
<protein>
    <recommendedName>
        <fullName evidence="4">Fcf2 pre-rRNA processing C-terminal domain-containing protein</fullName>
    </recommendedName>
</protein>
<feature type="domain" description="Fcf2 pre-rRNA processing C-terminal" evidence="4">
    <location>
        <begin position="575"/>
        <end position="669"/>
    </location>
</feature>
<dbReference type="PANTHER" id="PTHR21686:SF12">
    <property type="entry name" value="DEOXYNUCLEOTIDYLTRANSFERASE TERMINAL-INTERACTING PROTEIN 2"/>
    <property type="match status" value="1"/>
</dbReference>
<dbReference type="GO" id="GO:0005730">
    <property type="term" value="C:nucleolus"/>
    <property type="evidence" value="ECO:0007669"/>
    <property type="project" value="UniProtKB-SubCell"/>
</dbReference>
<evidence type="ECO:0000256" key="3">
    <source>
        <dbReference type="SAM" id="MobiDB-lite"/>
    </source>
</evidence>
<feature type="compositionally biased region" description="Basic and acidic residues" evidence="3">
    <location>
        <begin position="317"/>
        <end position="336"/>
    </location>
</feature>
<feature type="compositionally biased region" description="Polar residues" evidence="3">
    <location>
        <begin position="532"/>
        <end position="544"/>
    </location>
</feature>